<proteinExistence type="predicted"/>
<evidence type="ECO:0000313" key="3">
    <source>
        <dbReference type="Proteomes" id="UP000603904"/>
    </source>
</evidence>
<comment type="caution">
    <text evidence="2">The sequence shown here is derived from an EMBL/GenBank/DDBJ whole genome shotgun (WGS) entry which is preliminary data.</text>
</comment>
<protein>
    <submittedName>
        <fullName evidence="2">Uncharacterized protein</fullName>
    </submittedName>
</protein>
<accession>A0ABQ4GAP5</accession>
<dbReference type="Proteomes" id="UP000603904">
    <property type="component" value="Unassembled WGS sequence"/>
</dbReference>
<sequence length="100" mass="10598">MNVNGHFDAVVRSKNMVAFRTGFCAGSSFPGGGVATSAAETETAFHTSPLVGSPGQLKTARRPPEDARGGRRAGRPRGRSPVQRGRKKQGRYALPATFNL</sequence>
<reference evidence="2 3" key="1">
    <citation type="submission" date="2021-01" db="EMBL/GenBank/DDBJ databases">
        <title>Whole genome shotgun sequence of Microbispora corallina NBRC 16416.</title>
        <authorList>
            <person name="Komaki H."/>
            <person name="Tamura T."/>
        </authorList>
    </citation>
    <scope>NUCLEOTIDE SEQUENCE [LARGE SCALE GENOMIC DNA]</scope>
    <source>
        <strain evidence="2 3">NBRC 16416</strain>
    </source>
</reference>
<name>A0ABQ4GAP5_9ACTN</name>
<gene>
    <name evidence="2" type="ORF">Mco01_71300</name>
</gene>
<evidence type="ECO:0000256" key="1">
    <source>
        <dbReference type="SAM" id="MobiDB-lite"/>
    </source>
</evidence>
<dbReference type="EMBL" id="BOOC01000052">
    <property type="protein sequence ID" value="GIH44130.1"/>
    <property type="molecule type" value="Genomic_DNA"/>
</dbReference>
<feature type="region of interest" description="Disordered" evidence="1">
    <location>
        <begin position="46"/>
        <end position="100"/>
    </location>
</feature>
<feature type="compositionally biased region" description="Basic residues" evidence="1">
    <location>
        <begin position="70"/>
        <end position="90"/>
    </location>
</feature>
<evidence type="ECO:0000313" key="2">
    <source>
        <dbReference type="EMBL" id="GIH44130.1"/>
    </source>
</evidence>
<organism evidence="2 3">
    <name type="scientific">Microbispora corallina</name>
    <dbReference type="NCBI Taxonomy" id="83302"/>
    <lineage>
        <taxon>Bacteria</taxon>
        <taxon>Bacillati</taxon>
        <taxon>Actinomycetota</taxon>
        <taxon>Actinomycetes</taxon>
        <taxon>Streptosporangiales</taxon>
        <taxon>Streptosporangiaceae</taxon>
        <taxon>Microbispora</taxon>
    </lineage>
</organism>
<keyword evidence="3" id="KW-1185">Reference proteome</keyword>